<evidence type="ECO:0000313" key="2">
    <source>
        <dbReference type="Proteomes" id="UP001500968"/>
    </source>
</evidence>
<proteinExistence type="predicted"/>
<gene>
    <name evidence="1" type="ORF">GCM10022386_12940</name>
</gene>
<comment type="caution">
    <text evidence="1">The sequence shown here is derived from an EMBL/GenBank/DDBJ whole genome shotgun (WGS) entry which is preliminary data.</text>
</comment>
<name>A0ABP7TS25_9FLAO</name>
<organism evidence="1 2">
    <name type="scientific">Flavobacterium cheonhonense</name>
    <dbReference type="NCBI Taxonomy" id="706185"/>
    <lineage>
        <taxon>Bacteria</taxon>
        <taxon>Pseudomonadati</taxon>
        <taxon>Bacteroidota</taxon>
        <taxon>Flavobacteriia</taxon>
        <taxon>Flavobacteriales</taxon>
        <taxon>Flavobacteriaceae</taxon>
        <taxon>Flavobacterium</taxon>
    </lineage>
</organism>
<evidence type="ECO:0000313" key="1">
    <source>
        <dbReference type="EMBL" id="GAA4030436.1"/>
    </source>
</evidence>
<sequence>MQDIKSYAMNTDNTTFGLEKKHYRCTLLGHRYVETKKINLHFSEYECKICKTQATNDSRGNKIVLTTELKEINETLFYLNLKKQFLSRFYFHKKER</sequence>
<accession>A0ABP7TS25</accession>
<dbReference type="EMBL" id="BAABCR010000014">
    <property type="protein sequence ID" value="GAA4030436.1"/>
    <property type="molecule type" value="Genomic_DNA"/>
</dbReference>
<reference evidence="2" key="1">
    <citation type="journal article" date="2019" name="Int. J. Syst. Evol. Microbiol.">
        <title>The Global Catalogue of Microorganisms (GCM) 10K type strain sequencing project: providing services to taxonomists for standard genome sequencing and annotation.</title>
        <authorList>
            <consortium name="The Broad Institute Genomics Platform"/>
            <consortium name="The Broad Institute Genome Sequencing Center for Infectious Disease"/>
            <person name="Wu L."/>
            <person name="Ma J."/>
        </authorList>
    </citation>
    <scope>NUCLEOTIDE SEQUENCE [LARGE SCALE GENOMIC DNA]</scope>
    <source>
        <strain evidence="2">JCM 17064</strain>
    </source>
</reference>
<evidence type="ECO:0008006" key="3">
    <source>
        <dbReference type="Google" id="ProtNLM"/>
    </source>
</evidence>
<dbReference type="Proteomes" id="UP001500968">
    <property type="component" value="Unassembled WGS sequence"/>
</dbReference>
<keyword evidence="2" id="KW-1185">Reference proteome</keyword>
<protein>
    <recommendedName>
        <fullName evidence="3">Transposase</fullName>
    </recommendedName>
</protein>